<dbReference type="Pfam" id="PF00094">
    <property type="entry name" value="VWD"/>
    <property type="match status" value="1"/>
</dbReference>
<evidence type="ECO:0000256" key="2">
    <source>
        <dbReference type="ARBA" id="ARBA00023157"/>
    </source>
</evidence>
<dbReference type="Pfam" id="PF00100">
    <property type="entry name" value="Zona_pellucida"/>
    <property type="match status" value="1"/>
</dbReference>
<evidence type="ECO:0000313" key="6">
    <source>
        <dbReference type="EMBL" id="KAE8277530.1"/>
    </source>
</evidence>
<evidence type="ECO:0000313" key="7">
    <source>
        <dbReference type="Proteomes" id="UP000424527"/>
    </source>
</evidence>
<dbReference type="InterPro" id="IPR001507">
    <property type="entry name" value="ZP_dom"/>
</dbReference>
<name>A0A6G0HES4_LARCR</name>
<feature type="domain" description="VWFD" evidence="5">
    <location>
        <begin position="180"/>
        <end position="353"/>
    </location>
</feature>
<proteinExistence type="predicted"/>
<dbReference type="InterPro" id="IPR055356">
    <property type="entry name" value="ZP-N"/>
</dbReference>
<organism evidence="6 7">
    <name type="scientific">Larimichthys crocea</name>
    <name type="common">Large yellow croaker</name>
    <name type="synonym">Pseudosciaena crocea</name>
    <dbReference type="NCBI Taxonomy" id="215358"/>
    <lineage>
        <taxon>Eukaryota</taxon>
        <taxon>Metazoa</taxon>
        <taxon>Chordata</taxon>
        <taxon>Craniata</taxon>
        <taxon>Vertebrata</taxon>
        <taxon>Euteleostomi</taxon>
        <taxon>Actinopterygii</taxon>
        <taxon>Neopterygii</taxon>
        <taxon>Teleostei</taxon>
        <taxon>Neoteleostei</taxon>
        <taxon>Acanthomorphata</taxon>
        <taxon>Eupercaria</taxon>
        <taxon>Sciaenidae</taxon>
        <taxon>Larimichthys</taxon>
    </lineage>
</organism>
<evidence type="ECO:0000256" key="3">
    <source>
        <dbReference type="SAM" id="SignalP"/>
    </source>
</evidence>
<protein>
    <recommendedName>
        <fullName evidence="8">Alpha-tectorin</fullName>
    </recommendedName>
</protein>
<dbReference type="SMART" id="SM00241">
    <property type="entry name" value="ZP"/>
    <property type="match status" value="1"/>
</dbReference>
<comment type="caution">
    <text evidence="6">The sequence shown here is derived from an EMBL/GenBank/DDBJ whole genome shotgun (WGS) entry which is preliminary data.</text>
</comment>
<evidence type="ECO:0000256" key="1">
    <source>
        <dbReference type="ARBA" id="ARBA00022729"/>
    </source>
</evidence>
<dbReference type="Proteomes" id="UP000424527">
    <property type="component" value="Unassembled WGS sequence"/>
</dbReference>
<dbReference type="Gene3D" id="2.60.40.4100">
    <property type="entry name" value="Zona pellucida, ZP-C domain"/>
    <property type="match status" value="1"/>
</dbReference>
<dbReference type="Gene3D" id="2.60.40.3210">
    <property type="entry name" value="Zona pellucida, ZP-N domain"/>
    <property type="match status" value="1"/>
</dbReference>
<accession>A0A6G0HES4</accession>
<dbReference type="Pfam" id="PF08742">
    <property type="entry name" value="C8"/>
    <property type="match status" value="1"/>
</dbReference>
<evidence type="ECO:0000259" key="4">
    <source>
        <dbReference type="PROSITE" id="PS51034"/>
    </source>
</evidence>
<dbReference type="Pfam" id="PF23344">
    <property type="entry name" value="ZP-N"/>
    <property type="match status" value="1"/>
</dbReference>
<dbReference type="SMART" id="SM00832">
    <property type="entry name" value="C8"/>
    <property type="match status" value="1"/>
</dbReference>
<evidence type="ECO:0008006" key="8">
    <source>
        <dbReference type="Google" id="ProtNLM"/>
    </source>
</evidence>
<dbReference type="EMBL" id="REGW02000515">
    <property type="protein sequence ID" value="KAE8277530.1"/>
    <property type="molecule type" value="Genomic_DNA"/>
</dbReference>
<dbReference type="PANTHER" id="PTHR14002:SF50">
    <property type="entry name" value="ALPHA-TECTORIN-LIKE-RELATED"/>
    <property type="match status" value="1"/>
</dbReference>
<dbReference type="PANTHER" id="PTHR14002">
    <property type="entry name" value="ENDOGLIN/TGF-BETA RECEPTOR TYPE III"/>
    <property type="match status" value="1"/>
</dbReference>
<feature type="signal peptide" evidence="3">
    <location>
        <begin position="1"/>
        <end position="16"/>
    </location>
</feature>
<feature type="domain" description="ZP" evidence="4">
    <location>
        <begin position="453"/>
        <end position="682"/>
    </location>
</feature>
<keyword evidence="7" id="KW-1185">Reference proteome</keyword>
<dbReference type="PROSITE" id="PS51034">
    <property type="entry name" value="ZP_2"/>
    <property type="match status" value="1"/>
</dbReference>
<dbReference type="InterPro" id="IPR014853">
    <property type="entry name" value="VWF/SSPO/ZAN-like_Cys-rich_dom"/>
</dbReference>
<dbReference type="InterPro" id="IPR055355">
    <property type="entry name" value="ZP-C"/>
</dbReference>
<dbReference type="InterPro" id="IPR042235">
    <property type="entry name" value="ZP-C_dom"/>
</dbReference>
<reference evidence="6 7" key="1">
    <citation type="submission" date="2019-07" db="EMBL/GenBank/DDBJ databases">
        <title>Chromosome genome assembly for large yellow croaker.</title>
        <authorList>
            <person name="Xiao S."/>
        </authorList>
    </citation>
    <scope>NUCLEOTIDE SEQUENCE [LARGE SCALE GENOMIC DNA]</scope>
    <source>
        <strain evidence="6">JMULYC20181020</strain>
        <tissue evidence="6">Muscle</tissue>
    </source>
</reference>
<sequence length="704" mass="76374">MLRLLLFLSAVTAAGAQTPLTGDTTIDISSFNVTFYGQQYSTVYINTTGNFTVCFNGYYGTMEGLDCIIGENYDATNLNYFTDGYDEVFNIGIHGFGTETALEIRDSFTNAAPRVFQTMVNGAMMDTLVGAYLYLDISGCRQSGVGYKTGDVISHNPDTCITLVCNDTEVHTRPNSCLLETCTVSGPAVIDSDGRVNSVQDRCAHSLMSLPSVPNFHVLANFQERRRKDVSFLDSVTLRLDGSDIHLQQGGRVQLNDTTLTLNSSVQEVHGVELSKDHTGVTAKVSLTDYNTSVFFDGNTAHIRVTRIGGIESLQGLCGNSSRPLSDVRLSQDSTSGCDVLHNDSADPAINCSAMTERCNLLNEAPFTACHNHTDPAPYITACTDTLCKYPAVDGLGCQFLEAYAKACSLYSNITLEDWRSKAGCSAPRASCQDRFCSAHEFCAEKASGDPTVCERDSASLSLVGCLLEEKGIDYSTLHLNDNSCVGQVDEQTHMVTFSFDGSDSCGTVVSVNNSQVIYKNTIMTHNHTDVIVRTTSSVIEEITSGAWNYTLTMKAYLDSSRTRLVESSTEILLNQKIWVELETDGLGDGLVAVVTDSCWATNQKSPNGGLRHDLISSGCANRADQTVEVTGNGQGTSNYFSFNMFQFTGSSADVYLHCRLNLCVTQNNTCAPTCSAAGSRRRRSARSTYVAEAPAFITMAWTN</sequence>
<keyword evidence="2" id="KW-1015">Disulfide bond</keyword>
<evidence type="ECO:0000259" key="5">
    <source>
        <dbReference type="PROSITE" id="PS51233"/>
    </source>
</evidence>
<feature type="chain" id="PRO_5026147309" description="Alpha-tectorin" evidence="3">
    <location>
        <begin position="17"/>
        <end position="704"/>
    </location>
</feature>
<keyword evidence="1 3" id="KW-0732">Signal</keyword>
<dbReference type="InterPro" id="IPR001846">
    <property type="entry name" value="VWF_type-D"/>
</dbReference>
<dbReference type="PROSITE" id="PS51233">
    <property type="entry name" value="VWFD"/>
    <property type="match status" value="1"/>
</dbReference>
<dbReference type="AlphaFoldDB" id="A0A6G0HES4"/>
<gene>
    <name evidence="6" type="ORF">D5F01_LYC24512</name>
</gene>